<name>A0ABY7ASX5_9ALTE</name>
<evidence type="ECO:0000256" key="7">
    <source>
        <dbReference type="SAM" id="SignalP"/>
    </source>
</evidence>
<dbReference type="RefSeq" id="WP_268076495.1">
    <property type="nucleotide sequence ID" value="NZ_CP109966.1"/>
</dbReference>
<gene>
    <name evidence="9" type="ORF">OLW01_15675</name>
</gene>
<dbReference type="Pfam" id="PF06439">
    <property type="entry name" value="3keto-disac_hyd"/>
    <property type="match status" value="1"/>
</dbReference>
<dbReference type="EMBL" id="CP109966">
    <property type="protein sequence ID" value="WAJ71776.1"/>
    <property type="molecule type" value="Genomic_DNA"/>
</dbReference>
<dbReference type="Proteomes" id="UP001163726">
    <property type="component" value="Plasmid pCadTS8_1"/>
</dbReference>
<feature type="domain" description="3-keto-alpha-glucoside-1,2-lyase/3-keto-2-hydroxy-glucal hydratase" evidence="8">
    <location>
        <begin position="44"/>
        <end position="179"/>
    </location>
</feature>
<keyword evidence="9" id="KW-0614">Plasmid</keyword>
<dbReference type="InterPro" id="IPR013320">
    <property type="entry name" value="ConA-like_dom_sf"/>
</dbReference>
<evidence type="ECO:0000256" key="3">
    <source>
        <dbReference type="ARBA" id="ARBA00022801"/>
    </source>
</evidence>
<dbReference type="SUPFAM" id="SSF49899">
    <property type="entry name" value="Concanavalin A-like lectins/glucanases"/>
    <property type="match status" value="1"/>
</dbReference>
<evidence type="ECO:0000256" key="1">
    <source>
        <dbReference type="ARBA" id="ARBA00009865"/>
    </source>
</evidence>
<feature type="signal peptide" evidence="7">
    <location>
        <begin position="1"/>
        <end position="25"/>
    </location>
</feature>
<dbReference type="PANTHER" id="PTHR43772">
    <property type="entry name" value="ENDO-1,4-BETA-XYLANASE"/>
    <property type="match status" value="1"/>
</dbReference>
<dbReference type="InterPro" id="IPR010496">
    <property type="entry name" value="AL/BT2_dom"/>
</dbReference>
<protein>
    <submittedName>
        <fullName evidence="9">Family 43 glycosylhydrolase</fullName>
    </submittedName>
</protein>
<evidence type="ECO:0000256" key="6">
    <source>
        <dbReference type="RuleBase" id="RU361187"/>
    </source>
</evidence>
<evidence type="ECO:0000313" key="10">
    <source>
        <dbReference type="Proteomes" id="UP001163726"/>
    </source>
</evidence>
<sequence length="492" mass="55675">MKLHTITKNVLAALGLVGLVASVQAAQLKVSDIRIDGQKQQVSKKVKHQSQAQLLLAEERASYQVSAEIKLNDSGRAGLIFRSFAGQPGYTTGLDTAKQSVFLATTDKTITEKNFKVDKNKWYKLKLLVRNNHFVLYIDDQVIRSDAYPMYDAVDNSYSSGQLGLFSTSDDAQIRNVEVTDYQPKNELVTYTNPVQLNCADPGLLTYQSTYYAYCTYTPDFPMMRRGIRLYTSKDLVNWQDQGFVLKNEDSWGTSRHWAPDVVEKDGKFYMYYAVDERIAVATSDSPMGPFVQKVQQPMQPDSIKIDAHVFTDDDGKRYFYYVSFDNGNHLWGAELNDDMMSVKQSTMTHLIAPVEPWETHMANVAEGAVVIKHKGYYYMTYSGSHFESPHYSIGYAVAEHPLGPWKKYSGNPIMKSTTYAHGTAHHSLAKSPDGKEWFVVYHQHYSLTQTEPRKISIDRMRFVPLTNGPDILQTWGPTVTPQPLPSGVVEQ</sequence>
<evidence type="ECO:0000313" key="9">
    <source>
        <dbReference type="EMBL" id="WAJ71776.1"/>
    </source>
</evidence>
<dbReference type="SUPFAM" id="SSF75005">
    <property type="entry name" value="Arabinanase/levansucrase/invertase"/>
    <property type="match status" value="1"/>
</dbReference>
<reference evidence="9" key="1">
    <citation type="submission" date="2022-10" db="EMBL/GenBank/DDBJ databases">
        <title>Catenovulum adriacola sp. nov. isolated in the Harbour of Susak.</title>
        <authorList>
            <person name="Schoch T."/>
            <person name="Reich S.J."/>
            <person name="Stoeferle S."/>
            <person name="Flaiz M."/>
            <person name="Kazda M."/>
            <person name="Riedel C.U."/>
            <person name="Duerre P."/>
        </authorList>
    </citation>
    <scope>NUCLEOTIDE SEQUENCE</scope>
    <source>
        <strain evidence="9">TS8</strain>
        <plasmid evidence="9">pCadTS8_1</plasmid>
    </source>
</reference>
<dbReference type="Gene3D" id="2.115.10.20">
    <property type="entry name" value="Glycosyl hydrolase domain, family 43"/>
    <property type="match status" value="1"/>
</dbReference>
<feature type="chain" id="PRO_5045307525" evidence="7">
    <location>
        <begin position="26"/>
        <end position="492"/>
    </location>
</feature>
<keyword evidence="2" id="KW-0858">Xylan degradation</keyword>
<keyword evidence="5 6" id="KW-0326">Glycosidase</keyword>
<proteinExistence type="inferred from homology"/>
<dbReference type="InterPro" id="IPR006710">
    <property type="entry name" value="Glyco_hydro_43"/>
</dbReference>
<keyword evidence="4" id="KW-0119">Carbohydrate metabolism</keyword>
<accession>A0ABY7ASX5</accession>
<dbReference type="PANTHER" id="PTHR43772:SF2">
    <property type="entry name" value="PUTATIVE (AFU_ORTHOLOGUE AFUA_2G04480)-RELATED"/>
    <property type="match status" value="1"/>
</dbReference>
<keyword evidence="2" id="KW-0624">Polysaccharide degradation</keyword>
<organism evidence="9 10">
    <name type="scientific">Catenovulum adriaticum</name>
    <dbReference type="NCBI Taxonomy" id="2984846"/>
    <lineage>
        <taxon>Bacteria</taxon>
        <taxon>Pseudomonadati</taxon>
        <taxon>Pseudomonadota</taxon>
        <taxon>Gammaproteobacteria</taxon>
        <taxon>Alteromonadales</taxon>
        <taxon>Alteromonadaceae</taxon>
        <taxon>Catenovulum</taxon>
    </lineage>
</organism>
<evidence type="ECO:0000259" key="8">
    <source>
        <dbReference type="Pfam" id="PF06439"/>
    </source>
</evidence>
<evidence type="ECO:0000256" key="4">
    <source>
        <dbReference type="ARBA" id="ARBA00023277"/>
    </source>
</evidence>
<keyword evidence="3 6" id="KW-0378">Hydrolase</keyword>
<keyword evidence="7" id="KW-0732">Signal</keyword>
<dbReference type="CDD" id="cd08991">
    <property type="entry name" value="GH43_HoAraf43-like"/>
    <property type="match status" value="1"/>
</dbReference>
<geneLocation type="plasmid" evidence="9 10">
    <name>pCadTS8_1</name>
</geneLocation>
<evidence type="ECO:0000256" key="2">
    <source>
        <dbReference type="ARBA" id="ARBA00022651"/>
    </source>
</evidence>
<dbReference type="Pfam" id="PF04616">
    <property type="entry name" value="Glyco_hydro_43"/>
    <property type="match status" value="1"/>
</dbReference>
<dbReference type="InterPro" id="IPR052176">
    <property type="entry name" value="Glycosyl_Hydrlase_43_Enz"/>
</dbReference>
<keyword evidence="10" id="KW-1185">Reference proteome</keyword>
<dbReference type="InterPro" id="IPR023296">
    <property type="entry name" value="Glyco_hydro_beta-prop_sf"/>
</dbReference>
<dbReference type="Gene3D" id="2.60.120.560">
    <property type="entry name" value="Exo-inulinase, domain 1"/>
    <property type="match status" value="1"/>
</dbReference>
<evidence type="ECO:0000256" key="5">
    <source>
        <dbReference type="ARBA" id="ARBA00023295"/>
    </source>
</evidence>
<comment type="similarity">
    <text evidence="1 6">Belongs to the glycosyl hydrolase 43 family.</text>
</comment>